<dbReference type="EnsemblPlants" id="Kaladp0068s0159.1.v1.1">
    <property type="protein sequence ID" value="Kaladp0068s0159.1.v1.1.CDS.1"/>
    <property type="gene ID" value="Kaladp0068s0159.v1.1"/>
</dbReference>
<dbReference type="AlphaFoldDB" id="A0A7N0UJG8"/>
<organism evidence="1 2">
    <name type="scientific">Kalanchoe fedtschenkoi</name>
    <name type="common">Lavender scallops</name>
    <name type="synonym">South American air plant</name>
    <dbReference type="NCBI Taxonomy" id="63787"/>
    <lineage>
        <taxon>Eukaryota</taxon>
        <taxon>Viridiplantae</taxon>
        <taxon>Streptophyta</taxon>
        <taxon>Embryophyta</taxon>
        <taxon>Tracheophyta</taxon>
        <taxon>Spermatophyta</taxon>
        <taxon>Magnoliopsida</taxon>
        <taxon>eudicotyledons</taxon>
        <taxon>Gunneridae</taxon>
        <taxon>Pentapetalae</taxon>
        <taxon>Saxifragales</taxon>
        <taxon>Crassulaceae</taxon>
        <taxon>Kalanchoe</taxon>
    </lineage>
</organism>
<dbReference type="Gramene" id="Kaladp0068s0159.1.v1.1">
    <property type="protein sequence ID" value="Kaladp0068s0159.1.v1.1.CDS.1"/>
    <property type="gene ID" value="Kaladp0068s0159.v1.1"/>
</dbReference>
<keyword evidence="2" id="KW-1185">Reference proteome</keyword>
<accession>A0A7N0UJG8</accession>
<proteinExistence type="predicted"/>
<evidence type="ECO:0000313" key="2">
    <source>
        <dbReference type="Proteomes" id="UP000594263"/>
    </source>
</evidence>
<reference evidence="1" key="1">
    <citation type="submission" date="2021-01" db="UniProtKB">
        <authorList>
            <consortium name="EnsemblPlants"/>
        </authorList>
    </citation>
    <scope>IDENTIFICATION</scope>
</reference>
<evidence type="ECO:0000313" key="1">
    <source>
        <dbReference type="EnsemblPlants" id="Kaladp0068s0159.1.v1.1.CDS.1"/>
    </source>
</evidence>
<dbReference type="Proteomes" id="UP000594263">
    <property type="component" value="Unplaced"/>
</dbReference>
<name>A0A7N0UJG8_KALFE</name>
<protein>
    <submittedName>
        <fullName evidence="1">Uncharacterized protein</fullName>
    </submittedName>
</protein>
<sequence length="49" mass="5677">MKFSFLGLASDIPESVDFQVSHQLTSVARSSRCMKYNSCRRSQPFMRFV</sequence>